<dbReference type="PRINTS" id="PR00069">
    <property type="entry name" value="ALDKETRDTASE"/>
</dbReference>
<keyword evidence="2" id="KW-0521">NADP</keyword>
<evidence type="ECO:0000259" key="7">
    <source>
        <dbReference type="Pfam" id="PF00248"/>
    </source>
</evidence>
<dbReference type="PANTHER" id="PTHR43827:SF3">
    <property type="entry name" value="NADP-DEPENDENT OXIDOREDUCTASE DOMAIN-CONTAINING PROTEIN"/>
    <property type="match status" value="1"/>
</dbReference>
<dbReference type="CDD" id="cd19071">
    <property type="entry name" value="AKR_AKR1-5-like"/>
    <property type="match status" value="1"/>
</dbReference>
<dbReference type="InterPro" id="IPR036812">
    <property type="entry name" value="NAD(P)_OxRdtase_dom_sf"/>
</dbReference>
<name>B1IFK8_CLOBK</name>
<evidence type="ECO:0000256" key="3">
    <source>
        <dbReference type="ARBA" id="ARBA00023002"/>
    </source>
</evidence>
<dbReference type="Gene3D" id="3.20.20.100">
    <property type="entry name" value="NADP-dependent oxidoreductase domain"/>
    <property type="match status" value="1"/>
</dbReference>
<comment type="similarity">
    <text evidence="1">Belongs to the aldo/keto reductase family.</text>
</comment>
<evidence type="ECO:0000256" key="1">
    <source>
        <dbReference type="ARBA" id="ARBA00007905"/>
    </source>
</evidence>
<evidence type="ECO:0000256" key="4">
    <source>
        <dbReference type="PIRSR" id="PIRSR000097-1"/>
    </source>
</evidence>
<keyword evidence="3" id="KW-0560">Oxidoreductase</keyword>
<dbReference type="InterPro" id="IPR023210">
    <property type="entry name" value="NADP_OxRdtase_dom"/>
</dbReference>
<evidence type="ECO:0000256" key="6">
    <source>
        <dbReference type="PIRSR" id="PIRSR000097-3"/>
    </source>
</evidence>
<feature type="site" description="Lowers pKa of active site Tyr" evidence="6">
    <location>
        <position position="80"/>
    </location>
</feature>
<sequence>MKENFYSLSNNYKIPNIGFGTFRTPSGEETEQSVLNAIKAGYRHIDCAAAYGNEKSVGEAIRKSIRKSGVAREELFVTSKLWNDDKGYEKTLAAFNRTLEDLQLDYLDLYLIHWPIAKASKNNWQEANSESWRAFEELYKQGKVKAIGVSNFLPHHFEPLLAITKIQPMVNQIEFHPGMLQEETVAFCKQRNILVEAWAPFSNGQIFEHPVLKEIADQYKKSVAQLSLRWIIQKGIIPLPKSVTPERIKNNLKVFDFEISAQDVEKIDRLTDCGSSGLHPDKVDF</sequence>
<dbReference type="PROSITE" id="PS00798">
    <property type="entry name" value="ALDOKETO_REDUCTASE_1"/>
    <property type="match status" value="1"/>
</dbReference>
<feature type="active site" description="Proton donor" evidence="4">
    <location>
        <position position="51"/>
    </location>
</feature>
<evidence type="ECO:0000256" key="5">
    <source>
        <dbReference type="PIRSR" id="PIRSR000097-2"/>
    </source>
</evidence>
<evidence type="ECO:0000313" key="9">
    <source>
        <dbReference type="Proteomes" id="UP000008541"/>
    </source>
</evidence>
<dbReference type="InterPro" id="IPR018170">
    <property type="entry name" value="Aldo/ket_reductase_CS"/>
</dbReference>
<dbReference type="GO" id="GO:0016616">
    <property type="term" value="F:oxidoreductase activity, acting on the CH-OH group of donors, NAD or NADP as acceptor"/>
    <property type="evidence" value="ECO:0007669"/>
    <property type="project" value="UniProtKB-ARBA"/>
</dbReference>
<feature type="binding site" evidence="5">
    <location>
        <position position="113"/>
    </location>
    <ligand>
        <name>substrate</name>
    </ligand>
</feature>
<dbReference type="AlphaFoldDB" id="B1IFK8"/>
<dbReference type="SUPFAM" id="SSF51430">
    <property type="entry name" value="NAD(P)-linked oxidoreductase"/>
    <property type="match status" value="1"/>
</dbReference>
<organism evidence="8 9">
    <name type="scientific">Clostridium botulinum (strain Okra / Type B1)</name>
    <dbReference type="NCBI Taxonomy" id="498213"/>
    <lineage>
        <taxon>Bacteria</taxon>
        <taxon>Bacillati</taxon>
        <taxon>Bacillota</taxon>
        <taxon>Clostridia</taxon>
        <taxon>Eubacteriales</taxon>
        <taxon>Clostridiaceae</taxon>
        <taxon>Clostridium</taxon>
    </lineage>
</organism>
<dbReference type="HOGENOM" id="CLU_023205_0_1_9"/>
<dbReference type="RefSeq" id="WP_003401433.1">
    <property type="nucleotide sequence ID" value="NC_010516.1"/>
</dbReference>
<gene>
    <name evidence="8" type="ordered locus">CLD_1150</name>
</gene>
<dbReference type="PROSITE" id="PS00062">
    <property type="entry name" value="ALDOKETO_REDUCTASE_2"/>
    <property type="match status" value="1"/>
</dbReference>
<protein>
    <submittedName>
        <fullName evidence="8">Oxidoreductase, aldo/keto reductase family</fullName>
    </submittedName>
</protein>
<feature type="domain" description="NADP-dependent oxidoreductase" evidence="7">
    <location>
        <begin position="17"/>
        <end position="270"/>
    </location>
</feature>
<dbReference type="KEGG" id="cbb:CLD_1150"/>
<evidence type="ECO:0000313" key="8">
    <source>
        <dbReference type="EMBL" id="ACA44209.1"/>
    </source>
</evidence>
<dbReference type="Proteomes" id="UP000008541">
    <property type="component" value="Chromosome"/>
</dbReference>
<dbReference type="FunFam" id="3.20.20.100:FF:000015">
    <property type="entry name" value="Oxidoreductase, aldo/keto reductase family"/>
    <property type="match status" value="1"/>
</dbReference>
<dbReference type="PANTHER" id="PTHR43827">
    <property type="entry name" value="2,5-DIKETO-D-GLUCONIC ACID REDUCTASE"/>
    <property type="match status" value="1"/>
</dbReference>
<accession>B1IFK8</accession>
<dbReference type="EMBL" id="CP000939">
    <property type="protein sequence ID" value="ACA44209.1"/>
    <property type="molecule type" value="Genomic_DNA"/>
</dbReference>
<proteinExistence type="inferred from homology"/>
<reference evidence="8 9" key="1">
    <citation type="journal article" date="2007" name="PLoS ONE">
        <title>Analysis of the neurotoxin complex genes in Clostridium botulinum A1-A4 and B1 strains: BoNT/A3, /Ba4 and /B1 clusters are located within plasmids.</title>
        <authorList>
            <person name="Smith T.J."/>
            <person name="Hill K.K."/>
            <person name="Foley B.T."/>
            <person name="Detter J.C."/>
            <person name="Munk A.C."/>
            <person name="Bruce D.C."/>
            <person name="Doggett N.A."/>
            <person name="Smith L.A."/>
            <person name="Marks J.D."/>
            <person name="Xie G."/>
            <person name="Brettin T.S."/>
        </authorList>
    </citation>
    <scope>NUCLEOTIDE SEQUENCE [LARGE SCALE GENOMIC DNA]</scope>
    <source>
        <strain evidence="9">Okra / Type B1</strain>
    </source>
</reference>
<evidence type="ECO:0000256" key="2">
    <source>
        <dbReference type="ARBA" id="ARBA00022857"/>
    </source>
</evidence>
<dbReference type="PIRSF" id="PIRSF000097">
    <property type="entry name" value="AKR"/>
    <property type="match status" value="1"/>
</dbReference>
<dbReference type="Pfam" id="PF00248">
    <property type="entry name" value="Aldo_ket_red"/>
    <property type="match status" value="1"/>
</dbReference>
<dbReference type="InterPro" id="IPR020471">
    <property type="entry name" value="AKR"/>
</dbReference>